<evidence type="ECO:0000313" key="2">
    <source>
        <dbReference type="EMBL" id="OWJ84551.1"/>
    </source>
</evidence>
<dbReference type="InterPro" id="IPR008471">
    <property type="entry name" value="MnmC-like_methylTransf"/>
</dbReference>
<feature type="domain" description="MnmC-like methyltransferase" evidence="1">
    <location>
        <begin position="114"/>
        <end position="223"/>
    </location>
</feature>
<dbReference type="InterPro" id="IPR029063">
    <property type="entry name" value="SAM-dependent_MTases_sf"/>
</dbReference>
<dbReference type="OrthoDB" id="9786494at2"/>
<dbReference type="Pfam" id="PF05430">
    <property type="entry name" value="Methyltransf_30"/>
    <property type="match status" value="1"/>
</dbReference>
<dbReference type="AlphaFoldDB" id="A0A212ASS2"/>
<name>A0A212ASS2_9RHOB</name>
<protein>
    <submittedName>
        <fullName evidence="2">FAD-dependent oxidoreductase</fullName>
    </submittedName>
</protein>
<dbReference type="SUPFAM" id="SSF53335">
    <property type="entry name" value="S-adenosyl-L-methionine-dependent methyltransferases"/>
    <property type="match status" value="1"/>
</dbReference>
<comment type="caution">
    <text evidence="2">The sequence shown here is derived from an EMBL/GenBank/DDBJ whole genome shotgun (WGS) entry which is preliminary data.</text>
</comment>
<evidence type="ECO:0000259" key="1">
    <source>
        <dbReference type="Pfam" id="PF05430"/>
    </source>
</evidence>
<dbReference type="InterPro" id="IPR047785">
    <property type="entry name" value="tRNA_MNMC2"/>
</dbReference>
<gene>
    <name evidence="2" type="ORF">CDV52_07670</name>
</gene>
<dbReference type="PANTHER" id="PTHR39963:SF1">
    <property type="entry name" value="MNMC-LIKE METHYLTRANSFERASE DOMAIN-CONTAINING PROTEIN"/>
    <property type="match status" value="1"/>
</dbReference>
<dbReference type="NCBIfam" id="NF033855">
    <property type="entry name" value="tRNA_MNMC2"/>
    <property type="match status" value="1"/>
</dbReference>
<evidence type="ECO:0000313" key="3">
    <source>
        <dbReference type="Proteomes" id="UP000196640"/>
    </source>
</evidence>
<sequence length="228" mass="24792">MPHTPSDTAEIDWRHGGVPVARRFDDPYFSLGDGLAETRHVFLGGNDLPARFHDGFHIAELGFGTGLNLIATVLAWQAADLPGSFRFTSFEAFPMNADDMARALSAFPEAAGMAEPLLSAWAEGERRFLLGPAEVEIVEGDAREMLPLWPGRADAWFLDGFSPAKNPELWDEALMAAVAAHTCPGGTFATYTAAGYVRRALQAAGFAVERREGYGRKRHMTAGRLLTP</sequence>
<proteinExistence type="predicted"/>
<dbReference type="EMBL" id="NIPX01000007">
    <property type="protein sequence ID" value="OWJ84551.1"/>
    <property type="molecule type" value="Genomic_DNA"/>
</dbReference>
<dbReference type="RefSeq" id="WP_088233524.1">
    <property type="nucleotide sequence ID" value="NZ_NIPX01000007.1"/>
</dbReference>
<accession>A0A212ASS2</accession>
<organism evidence="2 3">
    <name type="scientific">Haematobacter missouriensis</name>
    <dbReference type="NCBI Taxonomy" id="366616"/>
    <lineage>
        <taxon>Bacteria</taxon>
        <taxon>Pseudomonadati</taxon>
        <taxon>Pseudomonadota</taxon>
        <taxon>Alphaproteobacteria</taxon>
        <taxon>Rhodobacterales</taxon>
        <taxon>Paracoccaceae</taxon>
        <taxon>Haematobacter</taxon>
    </lineage>
</organism>
<dbReference type="GO" id="GO:0016645">
    <property type="term" value="F:oxidoreductase activity, acting on the CH-NH group of donors"/>
    <property type="evidence" value="ECO:0007669"/>
    <property type="project" value="InterPro"/>
</dbReference>
<dbReference type="Proteomes" id="UP000196640">
    <property type="component" value="Unassembled WGS sequence"/>
</dbReference>
<dbReference type="Gene3D" id="3.40.50.150">
    <property type="entry name" value="Vaccinia Virus protein VP39"/>
    <property type="match status" value="1"/>
</dbReference>
<dbReference type="GO" id="GO:0004808">
    <property type="term" value="F:tRNA (5-methylaminomethyl-2-thiouridylate)(34)-methyltransferase activity"/>
    <property type="evidence" value="ECO:0007669"/>
    <property type="project" value="InterPro"/>
</dbReference>
<dbReference type="PANTHER" id="PTHR39963">
    <property type="entry name" value="SLL0983 PROTEIN"/>
    <property type="match status" value="1"/>
</dbReference>
<reference evidence="2 3" key="1">
    <citation type="submission" date="2016-11" db="EMBL/GenBank/DDBJ databases">
        <title>Comparison of Traditional DNA-DNA Hybridization with In Silico Genomic Analysis.</title>
        <authorList>
            <person name="Nicholson A.C."/>
            <person name="Sammons S."/>
            <person name="Humrighouse B.W."/>
            <person name="Graziano J."/>
            <person name="Lasker B."/>
            <person name="Whitney A.M."/>
            <person name="Mcquiston J.R."/>
        </authorList>
    </citation>
    <scope>NUCLEOTIDE SEQUENCE [LARGE SCALE GENOMIC DNA]</scope>
    <source>
        <strain evidence="2 3">H2381</strain>
    </source>
</reference>